<organism evidence="4 5">
    <name type="scientific">Haloplanus aerogenes</name>
    <dbReference type="NCBI Taxonomy" id="660522"/>
    <lineage>
        <taxon>Archaea</taxon>
        <taxon>Methanobacteriati</taxon>
        <taxon>Methanobacteriota</taxon>
        <taxon>Stenosarchaea group</taxon>
        <taxon>Halobacteria</taxon>
        <taxon>Halobacteriales</taxon>
        <taxon>Haloferacaceae</taxon>
        <taxon>Haloplanus</taxon>
    </lineage>
</organism>
<dbReference type="EMBL" id="REFS01000004">
    <property type="protein sequence ID" value="RMB13878.1"/>
    <property type="molecule type" value="Genomic_DNA"/>
</dbReference>
<dbReference type="Proteomes" id="UP000277326">
    <property type="component" value="Unassembled WGS sequence"/>
</dbReference>
<protein>
    <submittedName>
        <fullName evidence="3">RnhA operon protein</fullName>
    </submittedName>
</protein>
<dbReference type="Pfam" id="PF23418">
    <property type="entry name" value="DUF7108"/>
    <property type="match status" value="1"/>
</dbReference>
<dbReference type="KEGG" id="haer:DU502_05800"/>
<keyword evidence="6" id="KW-1185">Reference proteome</keyword>
<proteinExistence type="predicted"/>
<evidence type="ECO:0000313" key="4">
    <source>
        <dbReference type="EMBL" id="RMB13878.1"/>
    </source>
</evidence>
<evidence type="ECO:0000259" key="2">
    <source>
        <dbReference type="Pfam" id="PF23420"/>
    </source>
</evidence>
<sequence>MTDLPREVVDAAERLTRLARRAVDDAEAAAYERDRDERLDEYGFTARIRESDDTLVLHPAEWLDGDTARMDRIEDTDRAVEVPLSGSGDPEEWDDVETHNAEVVAQVAERTGEIHAANARAFADFMGNHYARRVETATAAELEEFLTEYYPRNAWPSEEERDAVTQSLEHVFAVTETALPEFTAARR</sequence>
<dbReference type="AlphaFoldDB" id="A0A3M0CXP4"/>
<reference evidence="4 5" key="1">
    <citation type="journal article" date="2015" name="Stand. Genomic Sci.">
        <title>Genomic Encyclopedia of Bacterial and Archaeal Type Strains, Phase III: the genomes of soil and plant-associated and newly described type strains.</title>
        <authorList>
            <person name="Whitman W.B."/>
            <person name="Woyke T."/>
            <person name="Klenk H.P."/>
            <person name="Zhou Y."/>
            <person name="Lilburn T.G."/>
            <person name="Beck B.J."/>
            <person name="De Vos P."/>
            <person name="Vandamme P."/>
            <person name="Eisen J.A."/>
            <person name="Garrity G."/>
            <person name="Hugenholtz P."/>
            <person name="Kyrpides N.C."/>
        </authorList>
    </citation>
    <scope>NUCLEOTIDE SEQUENCE [LARGE SCALE GENOMIC DNA]</scope>
    <source>
        <strain evidence="4 5">CGMCC 1.10124</strain>
    </source>
</reference>
<evidence type="ECO:0000313" key="3">
    <source>
        <dbReference type="EMBL" id="AZH24910.1"/>
    </source>
</evidence>
<evidence type="ECO:0000313" key="5">
    <source>
        <dbReference type="Proteomes" id="UP000277326"/>
    </source>
</evidence>
<dbReference type="RefSeq" id="WP_121920930.1">
    <property type="nucleotide sequence ID" value="NZ_CP034145.1"/>
</dbReference>
<dbReference type="Proteomes" id="UP000282007">
    <property type="component" value="Chromosome"/>
</dbReference>
<evidence type="ECO:0000313" key="6">
    <source>
        <dbReference type="Proteomes" id="UP000282007"/>
    </source>
</evidence>
<dbReference type="InterPro" id="IPR056494">
    <property type="entry name" value="DUF7108_C"/>
</dbReference>
<feature type="domain" description="DUF7108" evidence="2">
    <location>
        <begin position="91"/>
        <end position="178"/>
    </location>
</feature>
<dbReference type="InterPro" id="IPR055532">
    <property type="entry name" value="DUF7108_N"/>
</dbReference>
<feature type="domain" description="DUF7108" evidence="1">
    <location>
        <begin position="3"/>
        <end position="86"/>
    </location>
</feature>
<dbReference type="Pfam" id="PF23420">
    <property type="entry name" value="DUF7108_C"/>
    <property type="match status" value="1"/>
</dbReference>
<name>A0A3M0CXP4_9EURY</name>
<reference evidence="4" key="3">
    <citation type="submission" date="2018-10" db="EMBL/GenBank/DDBJ databases">
        <authorList>
            <person name="Whitman W."/>
            <person name="Huntemann M."/>
            <person name="Clum A."/>
            <person name="Pillay M."/>
            <person name="Palaniappan K."/>
            <person name="Varghese N."/>
            <person name="Mikhailova N."/>
            <person name="Stamatis D."/>
            <person name="Reddy T."/>
            <person name="Daum C."/>
            <person name="Shapiro N."/>
            <person name="Ivanova N."/>
            <person name="Kyrpides N."/>
            <person name="Woyke T."/>
        </authorList>
    </citation>
    <scope>NUCLEOTIDE SEQUENCE</scope>
    <source>
        <strain evidence="4">CGMCC 1.10124</strain>
    </source>
</reference>
<dbReference type="EMBL" id="CP034145">
    <property type="protein sequence ID" value="AZH24910.1"/>
    <property type="molecule type" value="Genomic_DNA"/>
</dbReference>
<dbReference type="GeneID" id="38470780"/>
<evidence type="ECO:0000259" key="1">
    <source>
        <dbReference type="Pfam" id="PF23418"/>
    </source>
</evidence>
<gene>
    <name evidence="4" type="ORF">ATH50_2320</name>
    <name evidence="3" type="ORF">DU502_05800</name>
</gene>
<dbReference type="OrthoDB" id="203809at2157"/>
<reference evidence="3 6" key="2">
    <citation type="submission" date="2018-07" db="EMBL/GenBank/DDBJ databases">
        <title>Genome sequences of Haloplanus aerogenes JCM 16430T.</title>
        <authorList>
            <person name="Kim Y.B."/>
            <person name="Roh S.W."/>
        </authorList>
    </citation>
    <scope>NUCLEOTIDE SEQUENCE [LARGE SCALE GENOMIC DNA]</scope>
    <source>
        <strain evidence="3 6">JCM 16430</strain>
    </source>
</reference>
<accession>A0A3M0CXP4</accession>